<reference evidence="2" key="1">
    <citation type="submission" date="2018-05" db="EMBL/GenBank/DDBJ databases">
        <authorList>
            <person name="Lanie J.A."/>
            <person name="Ng W.-L."/>
            <person name="Kazmierczak K.M."/>
            <person name="Andrzejewski T.M."/>
            <person name="Davidsen T.M."/>
            <person name="Wayne K.J."/>
            <person name="Tettelin H."/>
            <person name="Glass J.I."/>
            <person name="Rusch D."/>
            <person name="Podicherti R."/>
            <person name="Tsui H.-C.T."/>
            <person name="Winkler M.E."/>
        </authorList>
    </citation>
    <scope>NUCLEOTIDE SEQUENCE</scope>
</reference>
<accession>A0A381WNJ4</accession>
<feature type="transmembrane region" description="Helical" evidence="1">
    <location>
        <begin position="6"/>
        <end position="23"/>
    </location>
</feature>
<protein>
    <submittedName>
        <fullName evidence="2">Uncharacterized protein</fullName>
    </submittedName>
</protein>
<proteinExistence type="predicted"/>
<keyword evidence="1" id="KW-0472">Membrane</keyword>
<keyword evidence="1" id="KW-1133">Transmembrane helix</keyword>
<feature type="non-terminal residue" evidence="2">
    <location>
        <position position="133"/>
    </location>
</feature>
<keyword evidence="1" id="KW-0812">Transmembrane</keyword>
<evidence type="ECO:0000256" key="1">
    <source>
        <dbReference type="SAM" id="Phobius"/>
    </source>
</evidence>
<dbReference type="AlphaFoldDB" id="A0A381WNJ4"/>
<sequence length="133" mass="14328">MKNYFTGFFTAMCLTGSLFILMGSRSQFHQDIIANSIIVPNSDGSMTILDGNGITTYNDEGKVVSTLGKKNDEQGHLLLSNKDGNTMCYLGSGSYGGTLLTYNIRGKETSQLGTGKRSHGGLMIYNRNGINVA</sequence>
<gene>
    <name evidence="2" type="ORF">METZ01_LOCUS106715</name>
</gene>
<dbReference type="EMBL" id="UINC01012316">
    <property type="protein sequence ID" value="SVA53861.1"/>
    <property type="molecule type" value="Genomic_DNA"/>
</dbReference>
<evidence type="ECO:0000313" key="2">
    <source>
        <dbReference type="EMBL" id="SVA53861.1"/>
    </source>
</evidence>
<organism evidence="2">
    <name type="scientific">marine metagenome</name>
    <dbReference type="NCBI Taxonomy" id="408172"/>
    <lineage>
        <taxon>unclassified sequences</taxon>
        <taxon>metagenomes</taxon>
        <taxon>ecological metagenomes</taxon>
    </lineage>
</organism>
<name>A0A381WNJ4_9ZZZZ</name>